<keyword evidence="3" id="KW-1185">Reference proteome</keyword>
<evidence type="ECO:0000313" key="2">
    <source>
        <dbReference type="EMBL" id="SET90519.1"/>
    </source>
</evidence>
<sequence length="122" mass="13956">MMDMGKSQKAGEGESQKRRQPAKSEQANPDPAQPSAEELRIRRRLGEIASQRAAAEKLGRKLKVTQEERELRAGQGKFMRIRAKTPGTPEYRNRQHQREAAQTDEAIWNTAHDPETFNSDDW</sequence>
<proteinExistence type="predicted"/>
<evidence type="ECO:0000256" key="1">
    <source>
        <dbReference type="SAM" id="MobiDB-lite"/>
    </source>
</evidence>
<protein>
    <submittedName>
        <fullName evidence="2">Uncharacterized protein</fullName>
    </submittedName>
</protein>
<accession>A0A1I0I483</accession>
<name>A0A1I0I483_9ACTN</name>
<feature type="compositionally biased region" description="Basic and acidic residues" evidence="1">
    <location>
        <begin position="91"/>
        <end position="101"/>
    </location>
</feature>
<gene>
    <name evidence="2" type="ORF">SAMN05421811_104635</name>
</gene>
<evidence type="ECO:0000313" key="3">
    <source>
        <dbReference type="Proteomes" id="UP000199361"/>
    </source>
</evidence>
<feature type="region of interest" description="Disordered" evidence="1">
    <location>
        <begin position="1"/>
        <end position="37"/>
    </location>
</feature>
<organism evidence="2 3">
    <name type="scientific">Nonomuraea wenchangensis</name>
    <dbReference type="NCBI Taxonomy" id="568860"/>
    <lineage>
        <taxon>Bacteria</taxon>
        <taxon>Bacillati</taxon>
        <taxon>Actinomycetota</taxon>
        <taxon>Actinomycetes</taxon>
        <taxon>Streptosporangiales</taxon>
        <taxon>Streptosporangiaceae</taxon>
        <taxon>Nonomuraea</taxon>
    </lineage>
</organism>
<dbReference type="Proteomes" id="UP000199361">
    <property type="component" value="Unassembled WGS sequence"/>
</dbReference>
<dbReference type="EMBL" id="FOHX01000004">
    <property type="protein sequence ID" value="SET90519.1"/>
    <property type="molecule type" value="Genomic_DNA"/>
</dbReference>
<reference evidence="2 3" key="1">
    <citation type="submission" date="2016-10" db="EMBL/GenBank/DDBJ databases">
        <authorList>
            <person name="de Groot N.N."/>
        </authorList>
    </citation>
    <scope>NUCLEOTIDE SEQUENCE [LARGE SCALE GENOMIC DNA]</scope>
    <source>
        <strain evidence="2 3">CGMCC 4.5598</strain>
    </source>
</reference>
<feature type="region of interest" description="Disordered" evidence="1">
    <location>
        <begin position="84"/>
        <end position="122"/>
    </location>
</feature>
<dbReference type="AlphaFoldDB" id="A0A1I0I483"/>